<name>A0A835CMD7_APHGI</name>
<dbReference type="AlphaFoldDB" id="A0A835CMD7"/>
<comment type="caution">
    <text evidence="1">The sequence shown here is derived from an EMBL/GenBank/DDBJ whole genome shotgun (WGS) entry which is preliminary data.</text>
</comment>
<evidence type="ECO:0000313" key="1">
    <source>
        <dbReference type="EMBL" id="KAF7989192.1"/>
    </source>
</evidence>
<protein>
    <recommendedName>
        <fullName evidence="3">FLYWCH-type domain-containing protein</fullName>
    </recommendedName>
</protein>
<sequence length="108" mass="12424">MPIEHNGYHLGRGCLVKNKPQMQHLYCTSRGLGQCEVTGQLNLNTHEIVITGDHNHPPVKYEKQVQEFKDDMKARVETSFRSPKSIYDAISSLPRLESFHITETLYKL</sequence>
<proteinExistence type="predicted"/>
<gene>
    <name evidence="1" type="ORF">HCN44_007722</name>
</gene>
<organism evidence="1 2">
    <name type="scientific">Aphidius gifuensis</name>
    <name type="common">Parasitoid wasp</name>
    <dbReference type="NCBI Taxonomy" id="684658"/>
    <lineage>
        <taxon>Eukaryota</taxon>
        <taxon>Metazoa</taxon>
        <taxon>Ecdysozoa</taxon>
        <taxon>Arthropoda</taxon>
        <taxon>Hexapoda</taxon>
        <taxon>Insecta</taxon>
        <taxon>Pterygota</taxon>
        <taxon>Neoptera</taxon>
        <taxon>Endopterygota</taxon>
        <taxon>Hymenoptera</taxon>
        <taxon>Apocrita</taxon>
        <taxon>Ichneumonoidea</taxon>
        <taxon>Braconidae</taxon>
        <taxon>Aphidiinae</taxon>
        <taxon>Aphidius</taxon>
    </lineage>
</organism>
<dbReference type="EMBL" id="JACMRX010000005">
    <property type="protein sequence ID" value="KAF7989192.1"/>
    <property type="molecule type" value="Genomic_DNA"/>
</dbReference>
<evidence type="ECO:0000313" key="2">
    <source>
        <dbReference type="Proteomes" id="UP000639338"/>
    </source>
</evidence>
<accession>A0A835CMD7</accession>
<keyword evidence="2" id="KW-1185">Reference proteome</keyword>
<evidence type="ECO:0008006" key="3">
    <source>
        <dbReference type="Google" id="ProtNLM"/>
    </source>
</evidence>
<reference evidence="1 2" key="1">
    <citation type="submission" date="2020-08" db="EMBL/GenBank/DDBJ databases">
        <title>Aphidius gifuensis genome sequencing and assembly.</title>
        <authorList>
            <person name="Du Z."/>
        </authorList>
    </citation>
    <scope>NUCLEOTIDE SEQUENCE [LARGE SCALE GENOMIC DNA]</scope>
    <source>
        <strain evidence="1">YNYX2018</strain>
        <tissue evidence="1">Adults</tissue>
    </source>
</reference>
<dbReference type="Proteomes" id="UP000639338">
    <property type="component" value="Unassembled WGS sequence"/>
</dbReference>